<dbReference type="Proteomes" id="UP001168821">
    <property type="component" value="Unassembled WGS sequence"/>
</dbReference>
<evidence type="ECO:0000256" key="1">
    <source>
        <dbReference type="ARBA" id="ARBA00023054"/>
    </source>
</evidence>
<dbReference type="Pfam" id="PF17751">
    <property type="entry name" value="SKICH"/>
    <property type="match status" value="1"/>
</dbReference>
<protein>
    <recommendedName>
        <fullName evidence="2">SKICH domain-containing protein</fullName>
    </recommendedName>
</protein>
<keyword evidence="4" id="KW-1185">Reference proteome</keyword>
<accession>A0AA38HV43</accession>
<feature type="domain" description="SKICH" evidence="2">
    <location>
        <begin position="14"/>
        <end position="115"/>
    </location>
</feature>
<evidence type="ECO:0000259" key="2">
    <source>
        <dbReference type="Pfam" id="PF17751"/>
    </source>
</evidence>
<evidence type="ECO:0000313" key="3">
    <source>
        <dbReference type="EMBL" id="KAJ3644563.1"/>
    </source>
</evidence>
<keyword evidence="1" id="KW-0175">Coiled coil</keyword>
<dbReference type="AlphaFoldDB" id="A0AA38HV43"/>
<proteinExistence type="predicted"/>
<dbReference type="PANTHER" id="PTHR31915:SF6">
    <property type="entry name" value="SKICH DOMAIN-CONTAINING PROTEIN"/>
    <property type="match status" value="1"/>
</dbReference>
<reference evidence="3" key="1">
    <citation type="journal article" date="2023" name="G3 (Bethesda)">
        <title>Whole genome assemblies of Zophobas morio and Tenebrio molitor.</title>
        <authorList>
            <person name="Kaur S."/>
            <person name="Stinson S.A."/>
            <person name="diCenzo G.C."/>
        </authorList>
    </citation>
    <scope>NUCLEOTIDE SEQUENCE</scope>
    <source>
        <strain evidence="3">QUZm001</strain>
    </source>
</reference>
<evidence type="ECO:0000313" key="4">
    <source>
        <dbReference type="Proteomes" id="UP001168821"/>
    </source>
</evidence>
<dbReference type="PANTHER" id="PTHR31915">
    <property type="entry name" value="SKICH DOMAIN-CONTAINING PROTEIN"/>
    <property type="match status" value="1"/>
</dbReference>
<comment type="caution">
    <text evidence="3">The sequence shown here is derived from an EMBL/GenBank/DDBJ whole genome shotgun (WGS) entry which is preliminary data.</text>
</comment>
<dbReference type="Gene3D" id="2.60.40.2840">
    <property type="match status" value="1"/>
</dbReference>
<dbReference type="InterPro" id="IPR041611">
    <property type="entry name" value="SKICH"/>
</dbReference>
<dbReference type="InterPro" id="IPR051002">
    <property type="entry name" value="UBA_autophagy_assoc_protein"/>
</dbReference>
<organism evidence="3 4">
    <name type="scientific">Zophobas morio</name>
    <dbReference type="NCBI Taxonomy" id="2755281"/>
    <lineage>
        <taxon>Eukaryota</taxon>
        <taxon>Metazoa</taxon>
        <taxon>Ecdysozoa</taxon>
        <taxon>Arthropoda</taxon>
        <taxon>Hexapoda</taxon>
        <taxon>Insecta</taxon>
        <taxon>Pterygota</taxon>
        <taxon>Neoptera</taxon>
        <taxon>Endopterygota</taxon>
        <taxon>Coleoptera</taxon>
        <taxon>Polyphaga</taxon>
        <taxon>Cucujiformia</taxon>
        <taxon>Tenebrionidae</taxon>
        <taxon>Zophobas</taxon>
    </lineage>
</organism>
<name>A0AA38HV43_9CUCU</name>
<gene>
    <name evidence="3" type="ORF">Zmor_022287</name>
</gene>
<sequence>MEKSIALMAGQLNVKFIEVLDRYPCNEDLECKYVYTRTAKVQDGDRIAIFKTGWKSLRNYLLFEWAMHSTPAGLNSVIFCKYDLPSTPNDTDDLYQFCYISGENVVQGISTPFQIYSAESKYTVNLTDSLKNEQQTSHLKHLLSLKDKEILRLKEENAMLKESLKAIVDQRKFQRSKNYDDEITELKEVTKMLKDTVLAQQQELNSLKLEISRDRAEHKNLMLEKIIAEKKFEGVNEKKPSGVKRLNLDFDLGSLKPLPPFPFDSP</sequence>
<dbReference type="EMBL" id="JALNTZ010000007">
    <property type="protein sequence ID" value="KAJ3644563.1"/>
    <property type="molecule type" value="Genomic_DNA"/>
</dbReference>